<evidence type="ECO:0008006" key="4">
    <source>
        <dbReference type="Google" id="ProtNLM"/>
    </source>
</evidence>
<evidence type="ECO:0000313" key="2">
    <source>
        <dbReference type="EMBL" id="SFE15642.1"/>
    </source>
</evidence>
<keyword evidence="3" id="KW-1185">Reference proteome</keyword>
<evidence type="ECO:0000256" key="1">
    <source>
        <dbReference type="SAM" id="MobiDB-lite"/>
    </source>
</evidence>
<dbReference type="EMBL" id="FOMZ01000008">
    <property type="protein sequence ID" value="SFE15642.1"/>
    <property type="molecule type" value="Genomic_DNA"/>
</dbReference>
<accession>A0A1I1Y8H8</accession>
<sequence>MSDFTVDIGSLDAMEKNLNRAEENLQSALKAMADIGPDSIGPDELDEACAEFRDDWQHGIDEIGECVKKITGALGSAKKQYQELETAITEGFTKMREAIESGEAGQSEPPVARPAQSGGAR</sequence>
<dbReference type="RefSeq" id="WP_092927726.1">
    <property type="nucleotide sequence ID" value="NZ_FOMZ01000008.1"/>
</dbReference>
<gene>
    <name evidence="2" type="ORF">SAMN04487819_108236</name>
</gene>
<name>A0A1I1Y8H8_9ACTN</name>
<feature type="region of interest" description="Disordered" evidence="1">
    <location>
        <begin position="97"/>
        <end position="121"/>
    </location>
</feature>
<reference evidence="3" key="1">
    <citation type="submission" date="2016-10" db="EMBL/GenBank/DDBJ databases">
        <authorList>
            <person name="Varghese N."/>
            <person name="Submissions S."/>
        </authorList>
    </citation>
    <scope>NUCLEOTIDE SEQUENCE [LARGE SCALE GENOMIC DNA]</scope>
    <source>
        <strain evidence="3">DSM 45004</strain>
    </source>
</reference>
<protein>
    <recommendedName>
        <fullName evidence="4">Excreted virulence factor EspC, type VII ESX diderm</fullName>
    </recommendedName>
</protein>
<dbReference type="Proteomes" id="UP000198716">
    <property type="component" value="Unassembled WGS sequence"/>
</dbReference>
<proteinExistence type="predicted"/>
<organism evidence="2 3">
    <name type="scientific">Actinopolyspora alba</name>
    <dbReference type="NCBI Taxonomy" id="673379"/>
    <lineage>
        <taxon>Bacteria</taxon>
        <taxon>Bacillati</taxon>
        <taxon>Actinomycetota</taxon>
        <taxon>Actinomycetes</taxon>
        <taxon>Actinopolysporales</taxon>
        <taxon>Actinopolysporaceae</taxon>
        <taxon>Actinopolyspora</taxon>
        <taxon>Actinopolyspora alba group</taxon>
    </lineage>
</organism>
<evidence type="ECO:0000313" key="3">
    <source>
        <dbReference type="Proteomes" id="UP000198716"/>
    </source>
</evidence>
<dbReference type="AlphaFoldDB" id="A0A1I1Y8H8"/>